<evidence type="ECO:0000256" key="2">
    <source>
        <dbReference type="ARBA" id="ARBA00004514"/>
    </source>
</evidence>
<evidence type="ECO:0000256" key="4">
    <source>
        <dbReference type="ARBA" id="ARBA00022645"/>
    </source>
</evidence>
<keyword evidence="7" id="KW-0378">Hydrolase</keyword>
<dbReference type="InParanoid" id="A0A674F7K7"/>
<keyword evidence="6" id="KW-0479">Metal-binding</keyword>
<feature type="compositionally biased region" description="Basic and acidic residues" evidence="12">
    <location>
        <begin position="50"/>
        <end position="67"/>
    </location>
</feature>
<comment type="cofactor">
    <cofactor evidence="1">
        <name>Zn(2+)</name>
        <dbReference type="ChEBI" id="CHEBI:29105"/>
    </cofactor>
</comment>
<reference evidence="14" key="2">
    <citation type="submission" date="2025-09" db="UniProtKB">
        <authorList>
            <consortium name="Ensembl"/>
        </authorList>
    </citation>
    <scope>IDENTIFICATION</scope>
</reference>
<evidence type="ECO:0000256" key="7">
    <source>
        <dbReference type="ARBA" id="ARBA00022801"/>
    </source>
</evidence>
<dbReference type="GO" id="GO:0005829">
    <property type="term" value="C:cytosol"/>
    <property type="evidence" value="ECO:0007669"/>
    <property type="project" value="UniProtKB-SubCell"/>
</dbReference>
<feature type="compositionally biased region" description="Acidic residues" evidence="12">
    <location>
        <begin position="37"/>
        <end position="49"/>
    </location>
</feature>
<evidence type="ECO:0000256" key="12">
    <source>
        <dbReference type="SAM" id="MobiDB-lite"/>
    </source>
</evidence>
<gene>
    <name evidence="14" type="primary">LOC115197630</name>
</gene>
<evidence type="ECO:0000313" key="15">
    <source>
        <dbReference type="Proteomes" id="UP000472277"/>
    </source>
</evidence>
<evidence type="ECO:0000256" key="11">
    <source>
        <dbReference type="PROSITE-ProRule" id="PRU01379"/>
    </source>
</evidence>
<proteinExistence type="inferred from homology"/>
<keyword evidence="15" id="KW-1185">Reference proteome</keyword>
<dbReference type="SUPFAM" id="SSF53187">
    <property type="entry name" value="Zn-dependent exopeptidases"/>
    <property type="match status" value="1"/>
</dbReference>
<feature type="region of interest" description="Disordered" evidence="12">
    <location>
        <begin position="904"/>
        <end position="944"/>
    </location>
</feature>
<feature type="active site" description="Proton donor/acceptor" evidence="11">
    <location>
        <position position="558"/>
    </location>
</feature>
<comment type="subcellular location">
    <subcellularLocation>
        <location evidence="2">Cytoplasm</location>
        <location evidence="2">Cytosol</location>
    </subcellularLocation>
</comment>
<dbReference type="InterPro" id="IPR040626">
    <property type="entry name" value="Pepdidase_M14_N"/>
</dbReference>
<dbReference type="GO" id="GO:0004181">
    <property type="term" value="F:metallocarboxypeptidase activity"/>
    <property type="evidence" value="ECO:0007669"/>
    <property type="project" value="InterPro"/>
</dbReference>
<feature type="region of interest" description="Disordered" evidence="12">
    <location>
        <begin position="615"/>
        <end position="728"/>
    </location>
</feature>
<dbReference type="FunFam" id="3.40.630.10:FF:000011">
    <property type="entry name" value="cytosolic carboxypeptidase 2 isoform X1"/>
    <property type="match status" value="1"/>
</dbReference>
<dbReference type="GO" id="GO:0006508">
    <property type="term" value="P:proteolysis"/>
    <property type="evidence" value="ECO:0007669"/>
    <property type="project" value="UniProtKB-KW"/>
</dbReference>
<evidence type="ECO:0000256" key="6">
    <source>
        <dbReference type="ARBA" id="ARBA00022723"/>
    </source>
</evidence>
<feature type="region of interest" description="Disordered" evidence="12">
    <location>
        <begin position="784"/>
        <end position="810"/>
    </location>
</feature>
<dbReference type="CDD" id="cd06907">
    <property type="entry name" value="M14_AGBL2-3_like"/>
    <property type="match status" value="1"/>
</dbReference>
<evidence type="ECO:0000256" key="5">
    <source>
        <dbReference type="ARBA" id="ARBA00022670"/>
    </source>
</evidence>
<comment type="catalytic activity">
    <reaction evidence="10">
        <text>(L-glutamyl)(n+1)-gamma-L-glutamyl-L-glutamyl-[protein] + H2O = (L-glutamyl)(n)-gamma-L-glutamyl-L-glutamyl-[protein] + L-glutamate</text>
        <dbReference type="Rhea" id="RHEA:60004"/>
        <dbReference type="Rhea" id="RHEA-COMP:15519"/>
        <dbReference type="Rhea" id="RHEA-COMP:15675"/>
        <dbReference type="ChEBI" id="CHEBI:15377"/>
        <dbReference type="ChEBI" id="CHEBI:29985"/>
        <dbReference type="ChEBI" id="CHEBI:143623"/>
    </reaction>
    <physiologicalReaction direction="left-to-right" evidence="10">
        <dbReference type="Rhea" id="RHEA:60005"/>
    </physiologicalReaction>
</comment>
<evidence type="ECO:0000259" key="13">
    <source>
        <dbReference type="PROSITE" id="PS52035"/>
    </source>
</evidence>
<comment type="similarity">
    <text evidence="3 11">Belongs to the peptidase M14 family.</text>
</comment>
<dbReference type="OMA" id="WIRIGEN"/>
<dbReference type="AlphaFoldDB" id="A0A674F7K7"/>
<dbReference type="PROSITE" id="PS52035">
    <property type="entry name" value="PEPTIDASE_M14"/>
    <property type="match status" value="1"/>
</dbReference>
<feature type="compositionally biased region" description="Basic residues" evidence="12">
    <location>
        <begin position="658"/>
        <end position="669"/>
    </location>
</feature>
<feature type="compositionally biased region" description="Basic and acidic residues" evidence="12">
    <location>
        <begin position="709"/>
        <end position="720"/>
    </location>
</feature>
<keyword evidence="9" id="KW-0482">Metalloprotease</keyword>
<evidence type="ECO:0000256" key="1">
    <source>
        <dbReference type="ARBA" id="ARBA00001947"/>
    </source>
</evidence>
<dbReference type="GeneID" id="115197630"/>
<evidence type="ECO:0000256" key="9">
    <source>
        <dbReference type="ARBA" id="ARBA00023049"/>
    </source>
</evidence>
<keyword evidence="4" id="KW-0121">Carboxypeptidase</keyword>
<dbReference type="Pfam" id="PF18027">
    <property type="entry name" value="Pepdidase_M14_N"/>
    <property type="match status" value="1"/>
</dbReference>
<dbReference type="InterPro" id="IPR050821">
    <property type="entry name" value="Cytosolic_carboxypeptidase"/>
</dbReference>
<dbReference type="Proteomes" id="UP000472277">
    <property type="component" value="Chromosome 7"/>
</dbReference>
<name>A0A674F7K7_SALTR</name>
<dbReference type="GO" id="GO:0008270">
    <property type="term" value="F:zinc ion binding"/>
    <property type="evidence" value="ECO:0007669"/>
    <property type="project" value="InterPro"/>
</dbReference>
<keyword evidence="8" id="KW-0862">Zinc</keyword>
<sequence length="975" mass="111784">MYPLYNRQYEGFTGDDNEMRDNIDRRTCHSSFSYSSFDDEEEEELEDEEQVKAPAEEECSHKSEDVSRVSPLPRTTQVVFEIQSGRAVPRLREPRHLYGVSGHVSQTLPRWPHEWEVIPGEIQHIEWVPPFPEPLCAQMNTSEWLRPESEEEGTVVYDTQRDKDNYFLGSRVGGRRSSLTAAAVSLSGPDDITLLFEGRFESGNLLKATRVGEFDYELSLRTDLYTEKHTQWFYFRVRNTRAGVRYRFTITNLLKVTSLYEDGQLPLLYSEEEARIQGVGWHRVGQQVSYQRNGRQHANQPCYSLSWTFCFPYDQDTCYLAHCFPYTYSNLWAHLSEIERDPHRSRFCKVRTLCRSLAGNLVPVLTVTNPSHREDRIHKPAVVLTARIHPGETNSSWVMRGILNFLLGDSPDAALLRDAFIFKLVPMLNPDGVIVGNYRCSLTGRDLNRNYKSILRDSFPTVWATHTMVQRLCEERKVLLYCDLHGHSRKHNVFTYGCEKPRSADRRPHERVFPLMLSKNCPDMFSFGSCKFKVQRSKEGTGRVSLWRLGVLNSFTLETSFCGSNIGKRKGTHFSTQDLEMLGAQFCDTLLDYCDPDRTKYSACLRELQEIMRQEAGLPIDNEPTDTSLTDHEASTSGSNSSQTDGPPTHLQAFNKMTSRKKLKSKKERNRSPLVRAREREENGDNGVKKTLKKSKYVLKPLKAPPAVPRREPPKWRERQLVPPEPSPPDKKVSVLYLVFDTKKPAMTSKSEYLQHLMADYVRSRMQLTLNGYDWGPCQCPQATRLPHSQLPRDKRDEGRLPGLANLPAGDKSIRRLSPVQWRGSTSYTALSSLQLPPNRFPPLPPVPVREFVSEPEELPSMSAGMEWLFLRPPCPIFTHLGTDSDSGACFQSTCHSDPARMKHKKKKRKVTEEMKRNRSVHHQHNKTTSGTSPMNGMSSMLRKSAKAMLSSTISSRFFLGMFYLAKRENTIRLA</sequence>
<accession>A0A674F7K7</accession>
<feature type="domain" description="Peptidase M14" evidence="13">
    <location>
        <begin position="324"/>
        <end position="594"/>
    </location>
</feature>
<organism evidence="14 15">
    <name type="scientific">Salmo trutta</name>
    <name type="common">Brown trout</name>
    <dbReference type="NCBI Taxonomy" id="8032"/>
    <lineage>
        <taxon>Eukaryota</taxon>
        <taxon>Metazoa</taxon>
        <taxon>Chordata</taxon>
        <taxon>Craniata</taxon>
        <taxon>Vertebrata</taxon>
        <taxon>Euteleostomi</taxon>
        <taxon>Actinopterygii</taxon>
        <taxon>Neopterygii</taxon>
        <taxon>Teleostei</taxon>
        <taxon>Protacanthopterygii</taxon>
        <taxon>Salmoniformes</taxon>
        <taxon>Salmonidae</taxon>
        <taxon>Salmoninae</taxon>
        <taxon>Salmo</taxon>
    </lineage>
</organism>
<dbReference type="Gene3D" id="3.40.630.10">
    <property type="entry name" value="Zn peptidases"/>
    <property type="match status" value="1"/>
</dbReference>
<dbReference type="GeneTree" id="ENSGT00940000160916"/>
<feature type="compositionally biased region" description="Polar residues" evidence="12">
    <location>
        <begin position="927"/>
        <end position="939"/>
    </location>
</feature>
<dbReference type="InterPro" id="IPR000834">
    <property type="entry name" value="Peptidase_M14"/>
</dbReference>
<feature type="compositionally biased region" description="Basic and acidic residues" evidence="12">
    <location>
        <begin position="791"/>
        <end position="800"/>
    </location>
</feature>
<evidence type="ECO:0000256" key="3">
    <source>
        <dbReference type="ARBA" id="ARBA00005988"/>
    </source>
</evidence>
<feature type="region of interest" description="Disordered" evidence="12">
    <location>
        <begin position="32"/>
        <end position="70"/>
    </location>
</feature>
<dbReference type="PANTHER" id="PTHR12756:SF23">
    <property type="entry name" value="CYTOSOLIC CARBOXYPEPTIDASE 3"/>
    <property type="match status" value="1"/>
</dbReference>
<dbReference type="RefSeq" id="XP_029615196.1">
    <property type="nucleotide sequence ID" value="XM_029759336.1"/>
</dbReference>
<evidence type="ECO:0000256" key="10">
    <source>
        <dbReference type="ARBA" id="ARBA00029302"/>
    </source>
</evidence>
<protein>
    <submittedName>
        <fullName evidence="14">Cytosolic carboxypeptidase 2-like</fullName>
    </submittedName>
</protein>
<dbReference type="Ensembl" id="ENSSTUT00000124687.1">
    <property type="protein sequence ID" value="ENSSTUP00000116566.1"/>
    <property type="gene ID" value="ENSSTUG00000051255.1"/>
</dbReference>
<reference evidence="14" key="1">
    <citation type="submission" date="2025-08" db="UniProtKB">
        <authorList>
            <consortium name="Ensembl"/>
        </authorList>
    </citation>
    <scope>IDENTIFICATION</scope>
</reference>
<dbReference type="PANTHER" id="PTHR12756">
    <property type="entry name" value="CYTOSOLIC CARBOXYPEPTIDASE"/>
    <property type="match status" value="1"/>
</dbReference>
<evidence type="ECO:0000313" key="14">
    <source>
        <dbReference type="Ensembl" id="ENSSTUP00000116566.1"/>
    </source>
</evidence>
<feature type="compositionally biased region" description="Polar residues" evidence="12">
    <location>
        <begin position="635"/>
        <end position="646"/>
    </location>
</feature>
<evidence type="ECO:0000256" key="8">
    <source>
        <dbReference type="ARBA" id="ARBA00022833"/>
    </source>
</evidence>
<dbReference type="Gene3D" id="2.60.40.3120">
    <property type="match status" value="1"/>
</dbReference>
<dbReference type="Pfam" id="PF00246">
    <property type="entry name" value="Peptidase_M14"/>
    <property type="match status" value="1"/>
</dbReference>
<keyword evidence="5" id="KW-0645">Protease</keyword>